<dbReference type="Proteomes" id="UP000249873">
    <property type="component" value="Chromosome"/>
</dbReference>
<dbReference type="Pfam" id="PF00583">
    <property type="entry name" value="Acetyltransf_1"/>
    <property type="match status" value="1"/>
</dbReference>
<reference evidence="2 3" key="1">
    <citation type="submission" date="2018-05" db="EMBL/GenBank/DDBJ databases">
        <title>Complete genome sequence of Arcticibacterium luteifluviistationis SM1504T, a cytophagaceae bacterium isolated from Arctic surface seawater.</title>
        <authorList>
            <person name="Li Y."/>
            <person name="Qin Q.-L."/>
        </authorList>
    </citation>
    <scope>NUCLEOTIDE SEQUENCE [LARGE SCALE GENOMIC DNA]</scope>
    <source>
        <strain evidence="2 3">SM1504</strain>
    </source>
</reference>
<proteinExistence type="predicted"/>
<keyword evidence="2" id="KW-0808">Transferase</keyword>
<evidence type="ECO:0000313" key="3">
    <source>
        <dbReference type="Proteomes" id="UP000249873"/>
    </source>
</evidence>
<protein>
    <submittedName>
        <fullName evidence="2">GNAT family N-acetyltransferase</fullName>
    </submittedName>
</protein>
<keyword evidence="3" id="KW-1185">Reference proteome</keyword>
<dbReference type="Gene3D" id="3.40.630.30">
    <property type="match status" value="1"/>
</dbReference>
<organism evidence="2 3">
    <name type="scientific">Arcticibacterium luteifluviistationis</name>
    <dbReference type="NCBI Taxonomy" id="1784714"/>
    <lineage>
        <taxon>Bacteria</taxon>
        <taxon>Pseudomonadati</taxon>
        <taxon>Bacteroidota</taxon>
        <taxon>Cytophagia</taxon>
        <taxon>Cytophagales</taxon>
        <taxon>Leadbetterellaceae</taxon>
        <taxon>Arcticibacterium</taxon>
    </lineage>
</organism>
<feature type="domain" description="N-acetyltransferase" evidence="1">
    <location>
        <begin position="2"/>
        <end position="171"/>
    </location>
</feature>
<dbReference type="InterPro" id="IPR016181">
    <property type="entry name" value="Acyl_CoA_acyltransferase"/>
</dbReference>
<accession>A0A2Z4GCF5</accession>
<dbReference type="SUPFAM" id="SSF55729">
    <property type="entry name" value="Acyl-CoA N-acyltransferases (Nat)"/>
    <property type="match status" value="1"/>
</dbReference>
<evidence type="ECO:0000259" key="1">
    <source>
        <dbReference type="PROSITE" id="PS51186"/>
    </source>
</evidence>
<name>A0A2Z4GCF5_9BACT</name>
<sequence>MTSIIRATVEHSSQILQIGKEAWLDAHGHSAPKEDIDQYLRKSYTEEAIKAELLDKNNIYHIIYYGNEAAGFSKIVLNKPNSNIAPQNVTLLDRIYLLNAFRGKNLGAKLFDFNVNLSKHNSQAGIWLAVWIENEKAIGFYAKLGFEKVGKYDFPISETHVNPNHIMFLRF</sequence>
<evidence type="ECO:0000313" key="2">
    <source>
        <dbReference type="EMBL" id="AWV98824.1"/>
    </source>
</evidence>
<dbReference type="GO" id="GO:0016747">
    <property type="term" value="F:acyltransferase activity, transferring groups other than amino-acyl groups"/>
    <property type="evidence" value="ECO:0007669"/>
    <property type="project" value="InterPro"/>
</dbReference>
<dbReference type="PROSITE" id="PS51186">
    <property type="entry name" value="GNAT"/>
    <property type="match status" value="1"/>
</dbReference>
<gene>
    <name evidence="2" type="ORF">DJ013_11830</name>
</gene>
<dbReference type="AlphaFoldDB" id="A0A2Z4GCF5"/>
<dbReference type="EMBL" id="CP029480">
    <property type="protein sequence ID" value="AWV98824.1"/>
    <property type="molecule type" value="Genomic_DNA"/>
</dbReference>
<dbReference type="KEGG" id="als:DJ013_11830"/>
<dbReference type="RefSeq" id="WP_111372017.1">
    <property type="nucleotide sequence ID" value="NZ_CP029480.1"/>
</dbReference>
<dbReference type="InterPro" id="IPR000182">
    <property type="entry name" value="GNAT_dom"/>
</dbReference>
<dbReference type="OrthoDB" id="7205533at2"/>